<reference evidence="1" key="2">
    <citation type="submission" date="2020-11" db="EMBL/GenBank/DDBJ databases">
        <authorList>
            <person name="McCartney M.A."/>
            <person name="Auch B."/>
            <person name="Kono T."/>
            <person name="Mallez S."/>
            <person name="Becker A."/>
            <person name="Gohl D.M."/>
            <person name="Silverstein K.A.T."/>
            <person name="Koren S."/>
            <person name="Bechman K.B."/>
            <person name="Herman A."/>
            <person name="Abrahante J.E."/>
            <person name="Garbe J."/>
        </authorList>
    </citation>
    <scope>NUCLEOTIDE SEQUENCE</scope>
    <source>
        <strain evidence="1">Duluth1</strain>
        <tissue evidence="1">Whole animal</tissue>
    </source>
</reference>
<proteinExistence type="predicted"/>
<dbReference type="EMBL" id="JAIWYP010000012">
    <property type="protein sequence ID" value="KAH3729498.1"/>
    <property type="molecule type" value="Genomic_DNA"/>
</dbReference>
<name>A0A9D4CQ17_DREPO</name>
<accession>A0A9D4CQ17</accession>
<protein>
    <submittedName>
        <fullName evidence="1">Uncharacterized protein</fullName>
    </submittedName>
</protein>
<evidence type="ECO:0000313" key="2">
    <source>
        <dbReference type="Proteomes" id="UP000828390"/>
    </source>
</evidence>
<gene>
    <name evidence="1" type="ORF">DPMN_055470</name>
</gene>
<reference evidence="1" key="1">
    <citation type="journal article" date="2019" name="bioRxiv">
        <title>The Genome of the Zebra Mussel, Dreissena polymorpha: A Resource for Invasive Species Research.</title>
        <authorList>
            <person name="McCartney M.A."/>
            <person name="Auch B."/>
            <person name="Kono T."/>
            <person name="Mallez S."/>
            <person name="Zhang Y."/>
            <person name="Obille A."/>
            <person name="Becker A."/>
            <person name="Abrahante J.E."/>
            <person name="Garbe J."/>
            <person name="Badalamenti J.P."/>
            <person name="Herman A."/>
            <person name="Mangelson H."/>
            <person name="Liachko I."/>
            <person name="Sullivan S."/>
            <person name="Sone E.D."/>
            <person name="Koren S."/>
            <person name="Silverstein K.A.T."/>
            <person name="Beckman K.B."/>
            <person name="Gohl D.M."/>
        </authorList>
    </citation>
    <scope>NUCLEOTIDE SEQUENCE</scope>
    <source>
        <strain evidence="1">Duluth1</strain>
        <tissue evidence="1">Whole animal</tissue>
    </source>
</reference>
<comment type="caution">
    <text evidence="1">The sequence shown here is derived from an EMBL/GenBank/DDBJ whole genome shotgun (WGS) entry which is preliminary data.</text>
</comment>
<dbReference type="Proteomes" id="UP000828390">
    <property type="component" value="Unassembled WGS sequence"/>
</dbReference>
<organism evidence="1 2">
    <name type="scientific">Dreissena polymorpha</name>
    <name type="common">Zebra mussel</name>
    <name type="synonym">Mytilus polymorpha</name>
    <dbReference type="NCBI Taxonomy" id="45954"/>
    <lineage>
        <taxon>Eukaryota</taxon>
        <taxon>Metazoa</taxon>
        <taxon>Spiralia</taxon>
        <taxon>Lophotrochozoa</taxon>
        <taxon>Mollusca</taxon>
        <taxon>Bivalvia</taxon>
        <taxon>Autobranchia</taxon>
        <taxon>Heteroconchia</taxon>
        <taxon>Euheterodonta</taxon>
        <taxon>Imparidentia</taxon>
        <taxon>Neoheterodontei</taxon>
        <taxon>Myida</taxon>
        <taxon>Dreissenoidea</taxon>
        <taxon>Dreissenidae</taxon>
        <taxon>Dreissena</taxon>
    </lineage>
</organism>
<keyword evidence="2" id="KW-1185">Reference proteome</keyword>
<sequence length="164" mass="19274">MSNFSQHVGFPGVISCIASCAAQNILRRFVFRTSPFERETRRTKRYTNYFATVAATHESLRDSSGDARYFARQSRRFTIYLRRYIAFWATYTRAIFRGIFSRVDSCIAQNIVRRRDCRTKYLVSLRVSCVALDERMARLYMALSGFRRKAERKALLVNTNMVLY</sequence>
<dbReference type="AlphaFoldDB" id="A0A9D4CQ17"/>
<evidence type="ECO:0000313" key="1">
    <source>
        <dbReference type="EMBL" id="KAH3729498.1"/>
    </source>
</evidence>